<accession>A0A9N8VVL3</accession>
<evidence type="ECO:0000256" key="1">
    <source>
        <dbReference type="ARBA" id="ARBA00009725"/>
    </source>
</evidence>
<keyword evidence="3 4" id="KW-0808">Transferase</keyword>
<dbReference type="EMBL" id="CAJVPL010000188">
    <property type="protein sequence ID" value="CAG8461982.1"/>
    <property type="molecule type" value="Genomic_DNA"/>
</dbReference>
<comment type="similarity">
    <text evidence="1 4">Belongs to the methyltransferase superfamily. METL family.</text>
</comment>
<reference evidence="6" key="1">
    <citation type="submission" date="2021-06" db="EMBL/GenBank/DDBJ databases">
        <authorList>
            <person name="Kallberg Y."/>
            <person name="Tangrot J."/>
            <person name="Rosling A."/>
        </authorList>
    </citation>
    <scope>NUCLEOTIDE SEQUENCE</scope>
    <source>
        <strain evidence="6">MT106</strain>
    </source>
</reference>
<evidence type="ECO:0000256" key="3">
    <source>
        <dbReference type="ARBA" id="ARBA00022679"/>
    </source>
</evidence>
<dbReference type="AlphaFoldDB" id="A0A9N8VVL3"/>
<protein>
    <recommendedName>
        <fullName evidence="4">tRNA N(3)-methylcytidine methyltransferase</fullName>
        <ecNumber evidence="4">2.1.1.-</ecNumber>
    </recommendedName>
</protein>
<dbReference type="InterPro" id="IPR029063">
    <property type="entry name" value="SAM-dependent_MTases_sf"/>
</dbReference>
<dbReference type="SUPFAM" id="SSF53335">
    <property type="entry name" value="S-adenosyl-L-methionine-dependent methyltransferases"/>
    <property type="match status" value="1"/>
</dbReference>
<evidence type="ECO:0000259" key="5">
    <source>
        <dbReference type="Pfam" id="PF08242"/>
    </source>
</evidence>
<gene>
    <name evidence="6" type="ORF">AGERDE_LOCUS2302</name>
</gene>
<dbReference type="EC" id="2.1.1.-" evidence="4"/>
<dbReference type="GO" id="GO:0008173">
    <property type="term" value="F:RNA methyltransferase activity"/>
    <property type="evidence" value="ECO:0007669"/>
    <property type="project" value="UniProtKB-ARBA"/>
</dbReference>
<dbReference type="PANTHER" id="PTHR22809">
    <property type="entry name" value="METHYLTRANSFERASE-RELATED"/>
    <property type="match status" value="1"/>
</dbReference>
<name>A0A9N8VVL3_9GLOM</name>
<evidence type="ECO:0000256" key="4">
    <source>
        <dbReference type="PIRNR" id="PIRNR037755"/>
    </source>
</evidence>
<dbReference type="InterPro" id="IPR026113">
    <property type="entry name" value="METTL2/6/8-like"/>
</dbReference>
<evidence type="ECO:0000313" key="6">
    <source>
        <dbReference type="EMBL" id="CAG8461982.1"/>
    </source>
</evidence>
<dbReference type="CDD" id="cd02440">
    <property type="entry name" value="AdoMet_MTases"/>
    <property type="match status" value="1"/>
</dbReference>
<keyword evidence="7" id="KW-1185">Reference proteome</keyword>
<evidence type="ECO:0000256" key="2">
    <source>
        <dbReference type="ARBA" id="ARBA00022603"/>
    </source>
</evidence>
<organism evidence="6 7">
    <name type="scientific">Ambispora gerdemannii</name>
    <dbReference type="NCBI Taxonomy" id="144530"/>
    <lineage>
        <taxon>Eukaryota</taxon>
        <taxon>Fungi</taxon>
        <taxon>Fungi incertae sedis</taxon>
        <taxon>Mucoromycota</taxon>
        <taxon>Glomeromycotina</taxon>
        <taxon>Glomeromycetes</taxon>
        <taxon>Archaeosporales</taxon>
        <taxon>Ambisporaceae</taxon>
        <taxon>Ambispora</taxon>
    </lineage>
</organism>
<comment type="caution">
    <text evidence="6">The sequence shown here is derived from an EMBL/GenBank/DDBJ whole genome shotgun (WGS) entry which is preliminary data.</text>
</comment>
<keyword evidence="2 4" id="KW-0489">Methyltransferase</keyword>
<proteinExistence type="inferred from homology"/>
<dbReference type="InterPro" id="IPR013217">
    <property type="entry name" value="Methyltransf_12"/>
</dbReference>
<dbReference type="PANTHER" id="PTHR22809:SF5">
    <property type="entry name" value="TRNA N(3)-METHYLCYTIDINE METHYLTRANSFERASE METTL6"/>
    <property type="match status" value="1"/>
</dbReference>
<dbReference type="GO" id="GO:0032259">
    <property type="term" value="P:methylation"/>
    <property type="evidence" value="ECO:0007669"/>
    <property type="project" value="UniProtKB-KW"/>
</dbReference>
<dbReference type="PIRSF" id="PIRSF037755">
    <property type="entry name" value="Mettl2_prd"/>
    <property type="match status" value="1"/>
</dbReference>
<dbReference type="OrthoDB" id="417697at2759"/>
<dbReference type="GO" id="GO:0008757">
    <property type="term" value="F:S-adenosylmethionine-dependent methyltransferase activity"/>
    <property type="evidence" value="ECO:0007669"/>
    <property type="project" value="UniProtKB-ARBA"/>
</dbReference>
<evidence type="ECO:0000313" key="7">
    <source>
        <dbReference type="Proteomes" id="UP000789831"/>
    </source>
</evidence>
<dbReference type="Proteomes" id="UP000789831">
    <property type="component" value="Unassembled WGS sequence"/>
</dbReference>
<dbReference type="Gene3D" id="3.40.50.150">
    <property type="entry name" value="Vaccinia Virus protein VP39"/>
    <property type="match status" value="1"/>
</dbReference>
<dbReference type="Pfam" id="PF08242">
    <property type="entry name" value="Methyltransf_12"/>
    <property type="match status" value="1"/>
</dbReference>
<comment type="function">
    <text evidence="4">S-adenosyl-L-methionine-dependent methyltransferase.</text>
</comment>
<sequence>MTEREAKAKEILSKDTKPVGRFWANKYKNEAAKNWDLFYKRNKTNFFKDRHWISREFEELSVHEDEEDVSKQQKIVLELGCGVGNFMFPILDANPFVFIYACDFSKRAIQFVQNHEKYKETRCHAFVADITKDPLSSLIYPNTVDLVSAIFVASAIPPEMHSQMLENIKEASVMKPGGIVCFRDYAIYDETQLRFSTSGNHKIEENLYVRQDGTMSYFFSIEYLTQLFETHGFKKIYAEYIERETTNRAQELTVDRVFLQAKFVKL</sequence>
<feature type="domain" description="Methyltransferase type 12" evidence="5">
    <location>
        <begin position="77"/>
        <end position="179"/>
    </location>
</feature>